<evidence type="ECO:0000256" key="6">
    <source>
        <dbReference type="ARBA" id="ARBA00022842"/>
    </source>
</evidence>
<keyword evidence="8" id="KW-0800">Toxin</keyword>
<evidence type="ECO:0000256" key="1">
    <source>
        <dbReference type="ARBA" id="ARBA00001946"/>
    </source>
</evidence>
<dbReference type="GO" id="GO:0000287">
    <property type="term" value="F:magnesium ion binding"/>
    <property type="evidence" value="ECO:0007669"/>
    <property type="project" value="UniProtKB-UniRule"/>
</dbReference>
<feature type="binding site" evidence="8">
    <location>
        <position position="5"/>
    </location>
    <ligand>
        <name>Mg(2+)</name>
        <dbReference type="ChEBI" id="CHEBI:18420"/>
    </ligand>
</feature>
<name>A0A3L7APT6_9HYPH</name>
<feature type="domain" description="PIN" evidence="9">
    <location>
        <begin position="2"/>
        <end position="123"/>
    </location>
</feature>
<dbReference type="PANTHER" id="PTHR33653">
    <property type="entry name" value="RIBONUCLEASE VAPC2"/>
    <property type="match status" value="1"/>
</dbReference>
<dbReference type="HAMAP" id="MF_00265">
    <property type="entry name" value="VapC_Nob1"/>
    <property type="match status" value="1"/>
</dbReference>
<dbReference type="InterPro" id="IPR002716">
    <property type="entry name" value="PIN_dom"/>
</dbReference>
<dbReference type="GO" id="GO:0090729">
    <property type="term" value="F:toxin activity"/>
    <property type="evidence" value="ECO:0007669"/>
    <property type="project" value="UniProtKB-KW"/>
</dbReference>
<keyword evidence="6 8" id="KW-0460">Magnesium</keyword>
<dbReference type="EMBL" id="RCTF01000001">
    <property type="protein sequence ID" value="RLP81651.1"/>
    <property type="molecule type" value="Genomic_DNA"/>
</dbReference>
<keyword evidence="11" id="KW-1185">Reference proteome</keyword>
<dbReference type="SUPFAM" id="SSF88723">
    <property type="entry name" value="PIN domain-like"/>
    <property type="match status" value="1"/>
</dbReference>
<evidence type="ECO:0000313" key="10">
    <source>
        <dbReference type="EMBL" id="RLP81651.1"/>
    </source>
</evidence>
<comment type="caution">
    <text evidence="10">The sequence shown here is derived from an EMBL/GenBank/DDBJ whole genome shotgun (WGS) entry which is preliminary data.</text>
</comment>
<evidence type="ECO:0000313" key="11">
    <source>
        <dbReference type="Proteomes" id="UP000269692"/>
    </source>
</evidence>
<accession>A0A3L7APT6</accession>
<reference evidence="10 11" key="1">
    <citation type="submission" date="2018-10" db="EMBL/GenBank/DDBJ databases">
        <title>Xanthobacter tagetidis genome sequencing and assembly.</title>
        <authorList>
            <person name="Maclea K.S."/>
            <person name="Goen A.E."/>
            <person name="Fatima S.A."/>
        </authorList>
    </citation>
    <scope>NUCLEOTIDE SEQUENCE [LARGE SCALE GENOMIC DNA]</scope>
    <source>
        <strain evidence="10 11">ATCC 700314</strain>
    </source>
</reference>
<dbReference type="PANTHER" id="PTHR33653:SF1">
    <property type="entry name" value="RIBONUCLEASE VAPC2"/>
    <property type="match status" value="1"/>
</dbReference>
<evidence type="ECO:0000256" key="8">
    <source>
        <dbReference type="HAMAP-Rule" id="MF_00265"/>
    </source>
</evidence>
<keyword evidence="5 8" id="KW-0378">Hydrolase</keyword>
<dbReference type="GO" id="GO:0004540">
    <property type="term" value="F:RNA nuclease activity"/>
    <property type="evidence" value="ECO:0007669"/>
    <property type="project" value="InterPro"/>
</dbReference>
<gene>
    <name evidence="8" type="primary">vapC</name>
    <name evidence="10" type="ORF">D9R14_01220</name>
</gene>
<dbReference type="InterPro" id="IPR029060">
    <property type="entry name" value="PIN-like_dom_sf"/>
</dbReference>
<feature type="binding site" evidence="8">
    <location>
        <position position="105"/>
    </location>
    <ligand>
        <name>Mg(2+)</name>
        <dbReference type="ChEBI" id="CHEBI:18420"/>
    </ligand>
</feature>
<evidence type="ECO:0000256" key="7">
    <source>
        <dbReference type="ARBA" id="ARBA00038093"/>
    </source>
</evidence>
<organism evidence="10 11">
    <name type="scientific">Xanthobacter tagetidis</name>
    <dbReference type="NCBI Taxonomy" id="60216"/>
    <lineage>
        <taxon>Bacteria</taxon>
        <taxon>Pseudomonadati</taxon>
        <taxon>Pseudomonadota</taxon>
        <taxon>Alphaproteobacteria</taxon>
        <taxon>Hyphomicrobiales</taxon>
        <taxon>Xanthobacteraceae</taxon>
        <taxon>Xanthobacter</taxon>
    </lineage>
</organism>
<dbReference type="CDD" id="cd18731">
    <property type="entry name" value="PIN_NgFitB-like"/>
    <property type="match status" value="1"/>
</dbReference>
<evidence type="ECO:0000259" key="9">
    <source>
        <dbReference type="Pfam" id="PF01850"/>
    </source>
</evidence>
<dbReference type="AlphaFoldDB" id="A0A3L7APT6"/>
<dbReference type="OrthoDB" id="7188375at2"/>
<dbReference type="InterPro" id="IPR022907">
    <property type="entry name" value="VapC_family"/>
</dbReference>
<keyword evidence="3 8" id="KW-0540">Nuclease</keyword>
<keyword evidence="2 8" id="KW-1277">Toxin-antitoxin system</keyword>
<sequence length="142" mass="15421">MIVLDTNVLSELMRPRADRSPAVVAFMSGYRQSDCFIAAVTLAEMLVGVALKPPGRRRDALARSAEMIAGQFADRVLPFDDRAARIYASIWAGRRQRGLHCAALDLQIGAIALASGMSLATRNLSDFAECGLTLVDPWQDTP</sequence>
<dbReference type="Proteomes" id="UP000269692">
    <property type="component" value="Unassembled WGS sequence"/>
</dbReference>
<dbReference type="InterPro" id="IPR050556">
    <property type="entry name" value="Type_II_TA_system_RNase"/>
</dbReference>
<dbReference type="RefSeq" id="WP_121621466.1">
    <property type="nucleotide sequence ID" value="NZ_JACIIW010000004.1"/>
</dbReference>
<evidence type="ECO:0000256" key="4">
    <source>
        <dbReference type="ARBA" id="ARBA00022723"/>
    </source>
</evidence>
<dbReference type="EC" id="3.1.-.-" evidence="8"/>
<dbReference type="GO" id="GO:0016787">
    <property type="term" value="F:hydrolase activity"/>
    <property type="evidence" value="ECO:0007669"/>
    <property type="project" value="UniProtKB-KW"/>
</dbReference>
<evidence type="ECO:0000256" key="2">
    <source>
        <dbReference type="ARBA" id="ARBA00022649"/>
    </source>
</evidence>
<keyword evidence="4 8" id="KW-0479">Metal-binding</keyword>
<comment type="similarity">
    <text evidence="7 8">Belongs to the PINc/VapC protein family.</text>
</comment>
<proteinExistence type="inferred from homology"/>
<dbReference type="Pfam" id="PF01850">
    <property type="entry name" value="PIN"/>
    <property type="match status" value="1"/>
</dbReference>
<protein>
    <recommendedName>
        <fullName evidence="8">Ribonuclease VapC</fullName>
        <shortName evidence="8">RNase VapC</shortName>
        <ecNumber evidence="8">3.1.-.-</ecNumber>
    </recommendedName>
    <alternativeName>
        <fullName evidence="8">Toxin VapC</fullName>
    </alternativeName>
</protein>
<comment type="function">
    <text evidence="8">Toxic component of a toxin-antitoxin (TA) system. An RNase.</text>
</comment>
<comment type="cofactor">
    <cofactor evidence="1 8">
        <name>Mg(2+)</name>
        <dbReference type="ChEBI" id="CHEBI:18420"/>
    </cofactor>
</comment>
<evidence type="ECO:0000256" key="5">
    <source>
        <dbReference type="ARBA" id="ARBA00022801"/>
    </source>
</evidence>
<dbReference type="Gene3D" id="3.40.50.1010">
    <property type="entry name" value="5'-nuclease"/>
    <property type="match status" value="1"/>
</dbReference>
<evidence type="ECO:0000256" key="3">
    <source>
        <dbReference type="ARBA" id="ARBA00022722"/>
    </source>
</evidence>